<comment type="caution">
    <text evidence="1">The sequence shown here is derived from an EMBL/GenBank/DDBJ whole genome shotgun (WGS) entry which is preliminary data.</text>
</comment>
<evidence type="ECO:0000313" key="1">
    <source>
        <dbReference type="EMBL" id="OLQ89087.1"/>
    </source>
</evidence>
<dbReference type="RefSeq" id="WP_075650746.1">
    <property type="nucleotide sequence ID" value="NZ_AP019658.1"/>
</dbReference>
<protein>
    <submittedName>
        <fullName evidence="1">Uncharacterized protein</fullName>
    </submittedName>
</protein>
<keyword evidence="2" id="KW-1185">Reference proteome</keyword>
<proteinExistence type="predicted"/>
<sequence>MRAIKIETFSYRSGELVDSISVPATLARSLVKLLPRNALSRFDENGDQLRELLETIADPTFNGTILDITDVQENERVVISAA</sequence>
<dbReference type="Proteomes" id="UP000186206">
    <property type="component" value="Unassembled WGS sequence"/>
</dbReference>
<reference evidence="1 2" key="1">
    <citation type="submission" date="2016-09" db="EMBL/GenBank/DDBJ databases">
        <title>Genomic Taxonomy of the Vibrionaceae.</title>
        <authorList>
            <person name="Gonzalez-Castillo A."/>
            <person name="Gomez-Gil B."/>
            <person name="Enciso-Ibarra K."/>
        </authorList>
    </citation>
    <scope>NUCLEOTIDE SEQUENCE [LARGE SCALE GENOMIC DNA]</scope>
    <source>
        <strain evidence="1 2">CAIM 1731</strain>
    </source>
</reference>
<evidence type="ECO:0000313" key="2">
    <source>
        <dbReference type="Proteomes" id="UP000186206"/>
    </source>
</evidence>
<dbReference type="EMBL" id="MJMI01000109">
    <property type="protein sequence ID" value="OLQ89087.1"/>
    <property type="molecule type" value="Genomic_DNA"/>
</dbReference>
<gene>
    <name evidence="1" type="ORF">BIY21_02990</name>
</gene>
<name>A0ABX3FBL5_9VIBR</name>
<organism evidence="1 2">
    <name type="scientific">Vibrio ponticus</name>
    <dbReference type="NCBI Taxonomy" id="265668"/>
    <lineage>
        <taxon>Bacteria</taxon>
        <taxon>Pseudomonadati</taxon>
        <taxon>Pseudomonadota</taxon>
        <taxon>Gammaproteobacteria</taxon>
        <taxon>Vibrionales</taxon>
        <taxon>Vibrionaceae</taxon>
        <taxon>Vibrio</taxon>
    </lineage>
</organism>
<accession>A0ABX3FBL5</accession>